<gene>
    <name evidence="8" type="ORF">FEZ08_00925</name>
</gene>
<dbReference type="OrthoDB" id="1999899at2"/>
<protein>
    <submittedName>
        <fullName evidence="8">Uncharacterized protein</fullName>
    </submittedName>
</protein>
<feature type="domain" description="Putative adhesive" evidence="7">
    <location>
        <begin position="82"/>
        <end position="244"/>
    </location>
</feature>
<dbReference type="InterPro" id="IPR013783">
    <property type="entry name" value="Ig-like_fold"/>
</dbReference>
<evidence type="ECO:0000259" key="6">
    <source>
        <dbReference type="Pfam" id="PF17210"/>
    </source>
</evidence>
<name>A0A5R8QGP9_9FIRM</name>
<keyword evidence="5" id="KW-0812">Transmembrane</keyword>
<feature type="transmembrane region" description="Helical" evidence="5">
    <location>
        <begin position="1741"/>
        <end position="1760"/>
    </location>
</feature>
<sequence>MKTNKTFKQLLALLGAFILVFSAIDLPVWAMSDENISSENSSKENVTEDVATSENVEATESEILNNTTAQKSLLRAGETIASLDGVSMGGDSDSISVETWTSGLYSKTLDINATFDGSVSTTNRQISISLVNGLAFDTIPGMVAVDTNKNNWKFDASTLPKNLQGIIVGATYTPSPQLYWWSPRSGTLVYEIAAGTTSVNMSAAIISDMVFNMTDVSRTLTDAIKVQTLENGVQTAENVLESYILNGTANPSLYINSGGNVIRYLKPGESSTIDNSLTVQLPGLPLQNNAMLTEEITYVFRMNKNAGFQTFTFAGIDGADCTTTVDRTSDPVYDIITLTMLRPKNFAGNKIISNYTVPAGAVNGSYRLEFVSSKTKLIGASDYVKTTNFAKVFADATMPLVVVDDTVGHLTVDTVREPYYAYNPVLDSATLTPLGAFDVFNPTADVAADQKMQLTFDDTNIGVKMVQLVTGRGDAATNIVITTNKGNTINIPSVATTANNEKVVGFVRINLADYGVTDATEYISSLTYDMGDIGKGGGRNNSGHASFVGSSDTLSGSYIPPVVYYGEVLTIPASKQYSAKIAVTTTDKEFSDADTAKATNTMTIIDAKAMTFITKSSITNDNPALSGGDTRRVTFSFLQSAYKYLNTVSSANKGFEVYIREDQYFSINKDTISANWEGNTYSVAAGTLVATQTVDNTGAKVYKLSFPDVILGAYKLSGSTYDQLNISYDLKVKPNAPTTSFATKDLIQILPTNGIGVSTSNGGNAPYNNPNIFNVDSSGSVTKYVGTPDNRIALRLQAQKDFVVTTAANLNGGPWVSYDFETDSEVINLNPSGEARYKLNVVNNSGEAIEGYTALVPIPKYGESTGLQPTNPADFKNDEHLQKENFGWTASLLEQIDTSGSKLSYQVLYATTYETEKDSPNFVAWDAITDKNEIRMVKIVTTDSIADGVDDEISFPLALTDPLADAHAGNINIYSARIHRVVGGTSGYKPSEPVALRLKTGAVKGIVFDDTNRNGLQDGSETGRNGIAVRVYEKGTTTLIDSTTTKTINGVDGSYEFLGLDKDQEVDIIFINPNTNDSTRFSAVTSGGSTPTEAADHLQATTAGVKASATGYDTIHAGIITPVAVNFNAQGGSTAATTVNRYPGETIVSEPDAVKTGHTFTGWFTAATGGSKVTFPYISGTTDVTLHAQYTANKYLINYDIATNGGEGTAPASENVTYDTTATQPANPVKTGYTFSGWYDAASGGSLWNFATNKMPANDVQLYAQFTINNYTLTLDNEGVTTNQTVEYNALATEPTEPTKTGFTFDGWFDAVTGGTEWNFATDTMPAANKTLYAQYTRNNYTVTFNDQGTTTTDSVAYEALITEPTSVPTKPGYTFSGWYDAATGGTKWDFAADTMPAANKTLYAQFTADDQTITFDVNTGDAKTRPADVVQPTDSTFDLDAVTAPSKPGYSFVGWFDASDTQHSGTITMPVGGLDLIAKWSADDQVISFNSKGGSGIASITAKTDSDVDLDTQVTTRPGYQFDGWFDASDNQYSGMVTMPAGGLALEAHWTALDQTITFDVNGGDVATQPADLVQPTDSTVHLDAVNEPTWFGHKFLGWQTADGTAYSGDITMPVDGLTLYAQWQDLIVDGVWKIQADDVRITVDQLKEFIKNGTLEAEILSRSNAKAWDESDGRDLNPLYANINVLVEKSAAGTYLVTIVYLDPSGNELSSVLATDITVYVDEVPVPELALPVTGGNELPMTIGGAGLILLAGIVLISRKKSRK</sequence>
<reference evidence="8 9" key="1">
    <citation type="submission" date="2019-05" db="EMBL/GenBank/DDBJ databases">
        <title>Culicoidintestinum kansasii gen. nov., sp. nov. from the gastrointestinal tract of the biting midge, Culicoides sonorensis.</title>
        <authorList>
            <person name="Neupane S."/>
            <person name="Ghosh A."/>
            <person name="Gunther S."/>
            <person name="Martin K."/>
            <person name="Zurek L."/>
        </authorList>
    </citation>
    <scope>NUCLEOTIDE SEQUENCE [LARGE SCALE GENOMIC DNA]</scope>
    <source>
        <strain evidence="8 9">CS-1</strain>
    </source>
</reference>
<evidence type="ECO:0000313" key="8">
    <source>
        <dbReference type="EMBL" id="TLG77211.1"/>
    </source>
</evidence>
<dbReference type="Gene3D" id="2.60.40.10">
    <property type="entry name" value="Immunoglobulins"/>
    <property type="match status" value="1"/>
</dbReference>
<dbReference type="RefSeq" id="WP_138189819.1">
    <property type="nucleotide sequence ID" value="NZ_VBWP01000001.1"/>
</dbReference>
<keyword evidence="4" id="KW-0732">Signal</keyword>
<dbReference type="Proteomes" id="UP000306912">
    <property type="component" value="Unassembled WGS sequence"/>
</dbReference>
<dbReference type="GO" id="GO:0030313">
    <property type="term" value="C:cell envelope"/>
    <property type="evidence" value="ECO:0007669"/>
    <property type="project" value="UniProtKB-SubCell"/>
</dbReference>
<keyword evidence="3" id="KW-0964">Secreted</keyword>
<evidence type="ECO:0000256" key="1">
    <source>
        <dbReference type="ARBA" id="ARBA00004196"/>
    </source>
</evidence>
<dbReference type="InterPro" id="IPR013378">
    <property type="entry name" value="InlB-like_B-rpt"/>
</dbReference>
<evidence type="ECO:0000313" key="9">
    <source>
        <dbReference type="Proteomes" id="UP000306912"/>
    </source>
</evidence>
<dbReference type="GO" id="GO:0005576">
    <property type="term" value="C:extracellular region"/>
    <property type="evidence" value="ECO:0007669"/>
    <property type="project" value="UniProtKB-SubCell"/>
</dbReference>
<proteinExistence type="predicted"/>
<comment type="subcellular location">
    <subcellularLocation>
        <location evidence="1">Cell envelope</location>
    </subcellularLocation>
    <subcellularLocation>
        <location evidence="2">Secreted</location>
    </subcellularLocation>
</comment>
<dbReference type="InterPro" id="IPR033764">
    <property type="entry name" value="Sdr_B"/>
</dbReference>
<dbReference type="SUPFAM" id="SSF117074">
    <property type="entry name" value="Hypothetical protein PA1324"/>
    <property type="match status" value="1"/>
</dbReference>
<dbReference type="InterPro" id="IPR046772">
    <property type="entry name" value="pAdhesive_6"/>
</dbReference>
<dbReference type="Pfam" id="PF17210">
    <property type="entry name" value="SdrD_B"/>
    <property type="match status" value="1"/>
</dbReference>
<evidence type="ECO:0000256" key="2">
    <source>
        <dbReference type="ARBA" id="ARBA00004613"/>
    </source>
</evidence>
<dbReference type="NCBIfam" id="TIGR02543">
    <property type="entry name" value="List_Bact_rpt"/>
    <property type="match status" value="5"/>
</dbReference>
<comment type="caution">
    <text evidence="8">The sequence shown here is derived from an EMBL/GenBank/DDBJ whole genome shotgun (WGS) entry which is preliminary data.</text>
</comment>
<dbReference type="InterPro" id="IPR042229">
    <property type="entry name" value="Listeria/Bacterioides_rpt_sf"/>
</dbReference>
<evidence type="ECO:0000256" key="3">
    <source>
        <dbReference type="ARBA" id="ARBA00022525"/>
    </source>
</evidence>
<keyword evidence="5" id="KW-0472">Membrane</keyword>
<keyword evidence="5" id="KW-1133">Transmembrane helix</keyword>
<dbReference type="Pfam" id="PF20595">
    <property type="entry name" value="pAdhesive_6"/>
    <property type="match status" value="1"/>
</dbReference>
<keyword evidence="9" id="KW-1185">Reference proteome</keyword>
<accession>A0A5R8QGP9</accession>
<dbReference type="InParanoid" id="A0A5R8QGP9"/>
<dbReference type="EMBL" id="VBWP01000001">
    <property type="protein sequence ID" value="TLG77211.1"/>
    <property type="molecule type" value="Genomic_DNA"/>
</dbReference>
<evidence type="ECO:0000256" key="4">
    <source>
        <dbReference type="ARBA" id="ARBA00022729"/>
    </source>
</evidence>
<dbReference type="Pfam" id="PF09479">
    <property type="entry name" value="Flg_new"/>
    <property type="match status" value="7"/>
</dbReference>
<evidence type="ECO:0000256" key="5">
    <source>
        <dbReference type="SAM" id="Phobius"/>
    </source>
</evidence>
<evidence type="ECO:0000259" key="7">
    <source>
        <dbReference type="Pfam" id="PF20595"/>
    </source>
</evidence>
<organism evidence="8 9">
    <name type="scientific">Culicoidibacter larvae</name>
    <dbReference type="NCBI Taxonomy" id="2579976"/>
    <lineage>
        <taxon>Bacteria</taxon>
        <taxon>Bacillati</taxon>
        <taxon>Bacillota</taxon>
        <taxon>Culicoidibacteria</taxon>
        <taxon>Culicoidibacterales</taxon>
        <taxon>Culicoidibacteraceae</taxon>
        <taxon>Culicoidibacter</taxon>
    </lineage>
</organism>
<feature type="domain" description="SD-repeat containing protein B" evidence="6">
    <location>
        <begin position="1006"/>
        <end position="1091"/>
    </location>
</feature>
<dbReference type="Gene3D" id="2.60.40.4270">
    <property type="entry name" value="Listeria-Bacteroides repeat domain"/>
    <property type="match status" value="7"/>
</dbReference>